<proteinExistence type="predicted"/>
<keyword evidence="6" id="KW-1185">Reference proteome</keyword>
<dbReference type="SUPFAM" id="SSF54928">
    <property type="entry name" value="RNA-binding domain, RBD"/>
    <property type="match status" value="1"/>
</dbReference>
<dbReference type="PROSITE" id="PS50102">
    <property type="entry name" value="RRM"/>
    <property type="match status" value="2"/>
</dbReference>
<dbReference type="EMBL" id="JANBQF010000699">
    <property type="protein sequence ID" value="KAJ1999476.1"/>
    <property type="molecule type" value="Genomic_DNA"/>
</dbReference>
<reference evidence="5" key="1">
    <citation type="submission" date="2022-07" db="EMBL/GenBank/DDBJ databases">
        <title>Phylogenomic reconstructions and comparative analyses of Kickxellomycotina fungi.</title>
        <authorList>
            <person name="Reynolds N.K."/>
            <person name="Stajich J.E."/>
            <person name="Barry K."/>
            <person name="Grigoriev I.V."/>
            <person name="Crous P."/>
            <person name="Smith M.E."/>
        </authorList>
    </citation>
    <scope>NUCLEOTIDE SEQUENCE</scope>
    <source>
        <strain evidence="5">IMI 214461</strain>
    </source>
</reference>
<evidence type="ECO:0000259" key="4">
    <source>
        <dbReference type="PROSITE" id="PS50102"/>
    </source>
</evidence>
<evidence type="ECO:0000256" key="3">
    <source>
        <dbReference type="SAM" id="MobiDB-lite"/>
    </source>
</evidence>
<accession>A0A9W8B9G2</accession>
<dbReference type="Gene3D" id="3.30.70.330">
    <property type="match status" value="2"/>
</dbReference>
<dbReference type="CDD" id="cd12247">
    <property type="entry name" value="RRM2_U1A_like"/>
    <property type="match status" value="1"/>
</dbReference>
<comment type="caution">
    <text evidence="5">The sequence shown here is derived from an EMBL/GenBank/DDBJ whole genome shotgun (WGS) entry which is preliminary data.</text>
</comment>
<dbReference type="InterPro" id="IPR012677">
    <property type="entry name" value="Nucleotide-bd_a/b_plait_sf"/>
</dbReference>
<dbReference type="Pfam" id="PF00076">
    <property type="entry name" value="RRM_1"/>
    <property type="match status" value="2"/>
</dbReference>
<protein>
    <recommendedName>
        <fullName evidence="4">RRM domain-containing protein</fullName>
    </recommendedName>
</protein>
<dbReference type="FunFam" id="3.30.70.330:FF:000029">
    <property type="entry name" value="U2 small nuclear ribonucleoprotein B"/>
    <property type="match status" value="1"/>
</dbReference>
<dbReference type="SMART" id="SM00360">
    <property type="entry name" value="RRM"/>
    <property type="match status" value="2"/>
</dbReference>
<keyword evidence="1 2" id="KW-0694">RNA-binding</keyword>
<dbReference type="PANTHER" id="PTHR10501">
    <property type="entry name" value="U1 SMALL NUCLEAR RIBONUCLEOPROTEIN A/U2 SMALL NUCLEAR RIBONUCLEOPROTEIN B"/>
    <property type="match status" value="1"/>
</dbReference>
<organism evidence="5 6">
    <name type="scientific">Coemansia thaxteri</name>
    <dbReference type="NCBI Taxonomy" id="2663907"/>
    <lineage>
        <taxon>Eukaryota</taxon>
        <taxon>Fungi</taxon>
        <taxon>Fungi incertae sedis</taxon>
        <taxon>Zoopagomycota</taxon>
        <taxon>Kickxellomycotina</taxon>
        <taxon>Kickxellomycetes</taxon>
        <taxon>Kickxellales</taxon>
        <taxon>Kickxellaceae</taxon>
        <taxon>Coemansia</taxon>
    </lineage>
</organism>
<gene>
    <name evidence="5" type="ORF">H4R26_005048</name>
</gene>
<feature type="region of interest" description="Disordered" evidence="3">
    <location>
        <begin position="1"/>
        <end position="70"/>
    </location>
</feature>
<sequence>MSSYRYTDSREPPHAAADARSGPYRHGGPPPPPFLPPALHPPPHMRTMQYAPPLPQTHVPRIRHPNRPPCVTPSKTLYLRNLNEKTNPKTVASALRALFETYGKVLDVRVRHSIRMRGQAFVVFQSEENAIKAHSEVQGFMLFGKPVFVEFSRMASDASIAEQGGDVGSYKQQRIEVRDRREQEFKERAAQAAAAMAMVSEPELPNKILFLQGLPADVAVSELEQVFAGYAGFVEVRWVSVKPDVAFVEYQTEAQAVATKSALGSQLALRQEADAPVSISFAKR</sequence>
<feature type="domain" description="RRM" evidence="4">
    <location>
        <begin position="207"/>
        <end position="284"/>
    </location>
</feature>
<dbReference type="GO" id="GO:0003723">
    <property type="term" value="F:RNA binding"/>
    <property type="evidence" value="ECO:0007669"/>
    <property type="project" value="UniProtKB-UniRule"/>
</dbReference>
<dbReference type="InterPro" id="IPR000504">
    <property type="entry name" value="RRM_dom"/>
</dbReference>
<dbReference type="Proteomes" id="UP001150907">
    <property type="component" value="Unassembled WGS sequence"/>
</dbReference>
<feature type="compositionally biased region" description="Pro residues" evidence="3">
    <location>
        <begin position="28"/>
        <end position="44"/>
    </location>
</feature>
<evidence type="ECO:0000313" key="5">
    <source>
        <dbReference type="EMBL" id="KAJ1999476.1"/>
    </source>
</evidence>
<evidence type="ECO:0000256" key="1">
    <source>
        <dbReference type="ARBA" id="ARBA00022884"/>
    </source>
</evidence>
<dbReference type="OrthoDB" id="277802at2759"/>
<dbReference type="InterPro" id="IPR035979">
    <property type="entry name" value="RBD_domain_sf"/>
</dbReference>
<evidence type="ECO:0000313" key="6">
    <source>
        <dbReference type="Proteomes" id="UP001150907"/>
    </source>
</evidence>
<evidence type="ECO:0000256" key="2">
    <source>
        <dbReference type="PROSITE-ProRule" id="PRU00176"/>
    </source>
</evidence>
<dbReference type="AlphaFoldDB" id="A0A9W8B9G2"/>
<feature type="domain" description="RRM" evidence="4">
    <location>
        <begin position="75"/>
        <end position="154"/>
    </location>
</feature>
<dbReference type="CDD" id="cd12246">
    <property type="entry name" value="RRM1_U1A_like"/>
    <property type="match status" value="1"/>
</dbReference>
<name>A0A9W8B9G2_9FUNG</name>